<feature type="transmembrane region" description="Helical" evidence="2">
    <location>
        <begin position="30"/>
        <end position="49"/>
    </location>
</feature>
<keyword evidence="2" id="KW-0472">Membrane</keyword>
<keyword evidence="2" id="KW-1133">Transmembrane helix</keyword>
<reference evidence="3 4" key="1">
    <citation type="submission" date="2020-08" db="EMBL/GenBank/DDBJ databases">
        <title>Genomic Encyclopedia of Type Strains, Phase III (KMG-III): the genomes of soil and plant-associated and newly described type strains.</title>
        <authorList>
            <person name="Whitman W."/>
        </authorList>
    </citation>
    <scope>NUCLEOTIDE SEQUENCE [LARGE SCALE GENOMIC DNA]</scope>
    <source>
        <strain evidence="3 4">CECT 8840</strain>
    </source>
</reference>
<feature type="transmembrane region" description="Helical" evidence="2">
    <location>
        <begin position="114"/>
        <end position="135"/>
    </location>
</feature>
<feature type="transmembrane region" description="Helical" evidence="2">
    <location>
        <begin position="147"/>
        <end position="168"/>
    </location>
</feature>
<feature type="region of interest" description="Disordered" evidence="1">
    <location>
        <begin position="178"/>
        <end position="254"/>
    </location>
</feature>
<protein>
    <submittedName>
        <fullName evidence="3">Uncharacterized protein</fullName>
    </submittedName>
</protein>
<evidence type="ECO:0000256" key="1">
    <source>
        <dbReference type="SAM" id="MobiDB-lite"/>
    </source>
</evidence>
<dbReference type="AlphaFoldDB" id="A0A7W7VPD7"/>
<sequence>MIIGCEIGFWVLLGLGLATRYLWRMRRLSTALLVAVPLLDVILLAAAVIDIRGGAEANWRHGLAAGYLAYSIVFGHRTLRWADQRFAHRFAGGPPPWKPPPGGMARARYEWTMWLRTVLACAIAAVLLYGLAWLVGDWSRTTALLEFGSVLPRIVVIALLWPLSYTFFPKKAGASGAPHASEGPFAPGTAGFNPAPSEGAGVSGEQHRVPGAPHTSEGFSAPGTAGSDPAPSGEASIPHASTPEAAGSKWTPRS</sequence>
<name>A0A7W7VPD7_9ACTN</name>
<dbReference type="EMBL" id="JACHJP010000004">
    <property type="protein sequence ID" value="MBB4917399.1"/>
    <property type="molecule type" value="Genomic_DNA"/>
</dbReference>
<evidence type="ECO:0000313" key="4">
    <source>
        <dbReference type="Proteomes" id="UP000552644"/>
    </source>
</evidence>
<gene>
    <name evidence="3" type="ORF">FHS44_004507</name>
</gene>
<feature type="transmembrane region" description="Helical" evidence="2">
    <location>
        <begin position="6"/>
        <end position="23"/>
    </location>
</feature>
<organism evidence="3 4">
    <name type="scientific">Streptosporangium saharense</name>
    <dbReference type="NCBI Taxonomy" id="1706840"/>
    <lineage>
        <taxon>Bacteria</taxon>
        <taxon>Bacillati</taxon>
        <taxon>Actinomycetota</taxon>
        <taxon>Actinomycetes</taxon>
        <taxon>Streptosporangiales</taxon>
        <taxon>Streptosporangiaceae</taxon>
        <taxon>Streptosporangium</taxon>
    </lineage>
</organism>
<dbReference type="Proteomes" id="UP000552644">
    <property type="component" value="Unassembled WGS sequence"/>
</dbReference>
<evidence type="ECO:0000313" key="3">
    <source>
        <dbReference type="EMBL" id="MBB4917399.1"/>
    </source>
</evidence>
<dbReference type="RefSeq" id="WP_221461117.1">
    <property type="nucleotide sequence ID" value="NZ_JACHJP010000004.1"/>
</dbReference>
<feature type="transmembrane region" description="Helical" evidence="2">
    <location>
        <begin position="61"/>
        <end position="79"/>
    </location>
</feature>
<proteinExistence type="predicted"/>
<keyword evidence="4" id="KW-1185">Reference proteome</keyword>
<evidence type="ECO:0000256" key="2">
    <source>
        <dbReference type="SAM" id="Phobius"/>
    </source>
</evidence>
<accession>A0A7W7VPD7</accession>
<keyword evidence="2" id="KW-0812">Transmembrane</keyword>
<comment type="caution">
    <text evidence="3">The sequence shown here is derived from an EMBL/GenBank/DDBJ whole genome shotgun (WGS) entry which is preliminary data.</text>
</comment>